<evidence type="ECO:0000256" key="9">
    <source>
        <dbReference type="ARBA" id="ARBA00040360"/>
    </source>
</evidence>
<evidence type="ECO:0000256" key="4">
    <source>
        <dbReference type="ARBA" id="ARBA00022723"/>
    </source>
</evidence>
<evidence type="ECO:0000256" key="5">
    <source>
        <dbReference type="ARBA" id="ARBA00022801"/>
    </source>
</evidence>
<keyword evidence="12" id="KW-0812">Transmembrane</keyword>
<evidence type="ECO:0000259" key="13">
    <source>
        <dbReference type="Pfam" id="PF01435"/>
    </source>
</evidence>
<evidence type="ECO:0000313" key="15">
    <source>
        <dbReference type="RefSeq" id="XP_032048465.1"/>
    </source>
</evidence>
<proteinExistence type="inferred from homology"/>
<accession>A0A6J3DE88</accession>
<dbReference type="Proteomes" id="UP000504639">
    <property type="component" value="Chromosome 8"/>
</dbReference>
<dbReference type="PANTHER" id="PTHR22726:SF1">
    <property type="entry name" value="METALLOENDOPEPTIDASE OMA1, MITOCHONDRIAL"/>
    <property type="match status" value="1"/>
</dbReference>
<keyword evidence="12" id="KW-1133">Transmembrane helix</keyword>
<dbReference type="GeneID" id="116492109"/>
<sequence length="532" mass="60445">MNIICGLKLPGRSCIFFRLASVTKQGKYNKLYGPYTGHCQIQVSSKRDRCRRLDLSGNNRNCFLTGSLTDYCRNFLGKGQRCLLNVPKTAVWKNAPHGSGRFCFQSSLLQGEKVTSFQISSAGLRPSHFSARNIQIASFFHTSPSLQAAPVPLFWIIVKPAQKLFAIILGRSIRNWWKALPPNKRELFKESARRNKWKILLGISSLGVLFVMFYFTHLEETPITGRARLLVFGKEHFRQLSQMEYDMWMEEFKNKMLPETDARYQVVKSVVGHLSESNKDVPQVSALDWVIHVVDEPGVNAFVLPNGQVFVFTGLLNAVSDIHQLSFILGHEIAHAVLQHAAEKASLVHFLDFLSLIFLTMIWAICPRDSLAVVGQWIQSKLQEFMFDRPYSRTLEAEADKVGLQFAAKACVDVRASSVFWQQMELAEAIQGQPKLPEWLSTHPSHENRAEHLDRLIPEALKIRERCNCPSLSGPDPRLIFKLNMQHLLESSKVQETQNSTEQALSKPKLDFPHTQKVEDMPVTFAVKPTNQ</sequence>
<evidence type="ECO:0000256" key="8">
    <source>
        <dbReference type="ARBA" id="ARBA00038233"/>
    </source>
</evidence>
<dbReference type="CDD" id="cd07331">
    <property type="entry name" value="M48C_Oma1_like"/>
    <property type="match status" value="1"/>
</dbReference>
<evidence type="ECO:0000256" key="12">
    <source>
        <dbReference type="SAM" id="Phobius"/>
    </source>
</evidence>
<comment type="subunit">
    <text evidence="2">Homooligomer.</text>
</comment>
<evidence type="ECO:0000256" key="10">
    <source>
        <dbReference type="ARBA" id="ARBA00042978"/>
    </source>
</evidence>
<evidence type="ECO:0000256" key="3">
    <source>
        <dbReference type="ARBA" id="ARBA00022670"/>
    </source>
</evidence>
<evidence type="ECO:0000313" key="14">
    <source>
        <dbReference type="Proteomes" id="UP000504639"/>
    </source>
</evidence>
<dbReference type="PANTHER" id="PTHR22726">
    <property type="entry name" value="METALLOENDOPEPTIDASE OMA1"/>
    <property type="match status" value="1"/>
</dbReference>
<dbReference type="InParanoid" id="A0A6J3DE88"/>
<dbReference type="RefSeq" id="XP_032048465.1">
    <property type="nucleotide sequence ID" value="XM_032192574.1"/>
</dbReference>
<protein>
    <recommendedName>
        <fullName evidence="9">Metalloendopeptidase OMA1, mitochondrial</fullName>
    </recommendedName>
    <alternativeName>
        <fullName evidence="10">Overlapping with the m-AAA protease 1 homolog</fullName>
    </alternativeName>
</protein>
<name>A0A6J3DE88_AYTFU</name>
<comment type="similarity">
    <text evidence="8">Belongs to the peptidase M48 family.</text>
</comment>
<keyword evidence="7" id="KW-0482">Metalloprotease</keyword>
<dbReference type="AlphaFoldDB" id="A0A6J3DE88"/>
<keyword evidence="12" id="KW-0472">Membrane</keyword>
<dbReference type="InterPro" id="IPR001915">
    <property type="entry name" value="Peptidase_M48"/>
</dbReference>
<dbReference type="GO" id="GO:0046872">
    <property type="term" value="F:metal ion binding"/>
    <property type="evidence" value="ECO:0007669"/>
    <property type="project" value="UniProtKB-KW"/>
</dbReference>
<dbReference type="GO" id="GO:0004222">
    <property type="term" value="F:metalloendopeptidase activity"/>
    <property type="evidence" value="ECO:0007669"/>
    <property type="project" value="InterPro"/>
</dbReference>
<dbReference type="Pfam" id="PF01435">
    <property type="entry name" value="Peptidase_M48"/>
    <property type="match status" value="1"/>
</dbReference>
<dbReference type="Gene3D" id="3.30.2010.10">
    <property type="entry name" value="Metalloproteases ('zincins'), catalytic domain"/>
    <property type="match status" value="1"/>
</dbReference>
<feature type="transmembrane region" description="Helical" evidence="12">
    <location>
        <begin position="199"/>
        <end position="216"/>
    </location>
</feature>
<keyword evidence="4" id="KW-0479">Metal-binding</keyword>
<dbReference type="GO" id="GO:0034982">
    <property type="term" value="P:mitochondrial protein processing"/>
    <property type="evidence" value="ECO:0007669"/>
    <property type="project" value="TreeGrafter"/>
</dbReference>
<dbReference type="GO" id="GO:0006515">
    <property type="term" value="P:protein quality control for misfolded or incompletely synthesized proteins"/>
    <property type="evidence" value="ECO:0007669"/>
    <property type="project" value="TreeGrafter"/>
</dbReference>
<dbReference type="InterPro" id="IPR051156">
    <property type="entry name" value="Mito/Outer_Membr_Metalloprot"/>
</dbReference>
<comment type="cofactor">
    <cofactor evidence="1">
        <name>Zn(2+)</name>
        <dbReference type="ChEBI" id="CHEBI:29105"/>
    </cofactor>
</comment>
<keyword evidence="3" id="KW-0645">Protease</keyword>
<keyword evidence="6" id="KW-0862">Zinc</keyword>
<feature type="domain" description="Peptidase M48" evidence="13">
    <location>
        <begin position="267"/>
        <end position="455"/>
    </location>
</feature>
<dbReference type="GO" id="GO:0005743">
    <property type="term" value="C:mitochondrial inner membrane"/>
    <property type="evidence" value="ECO:0007669"/>
    <property type="project" value="TreeGrafter"/>
</dbReference>
<feature type="compositionally biased region" description="Basic and acidic residues" evidence="11">
    <location>
        <begin position="508"/>
        <end position="520"/>
    </location>
</feature>
<evidence type="ECO:0000256" key="7">
    <source>
        <dbReference type="ARBA" id="ARBA00023049"/>
    </source>
</evidence>
<gene>
    <name evidence="15" type="primary">OMA1</name>
</gene>
<evidence type="ECO:0000256" key="11">
    <source>
        <dbReference type="SAM" id="MobiDB-lite"/>
    </source>
</evidence>
<evidence type="ECO:0000256" key="2">
    <source>
        <dbReference type="ARBA" id="ARBA00011182"/>
    </source>
</evidence>
<keyword evidence="14" id="KW-1185">Reference proteome</keyword>
<dbReference type="KEGG" id="aful:116492109"/>
<reference evidence="15" key="1">
    <citation type="submission" date="2025-08" db="UniProtKB">
        <authorList>
            <consortium name="RefSeq"/>
        </authorList>
    </citation>
    <scope>IDENTIFICATION</scope>
    <source>
        <tissue evidence="15">Lung</tissue>
    </source>
</reference>
<organism evidence="14 15">
    <name type="scientific">Aythya fuligula</name>
    <name type="common">Tufted duck</name>
    <name type="synonym">Anas fuligula</name>
    <dbReference type="NCBI Taxonomy" id="219594"/>
    <lineage>
        <taxon>Eukaryota</taxon>
        <taxon>Metazoa</taxon>
        <taxon>Chordata</taxon>
        <taxon>Craniata</taxon>
        <taxon>Vertebrata</taxon>
        <taxon>Euteleostomi</taxon>
        <taxon>Archelosauria</taxon>
        <taxon>Archosauria</taxon>
        <taxon>Dinosauria</taxon>
        <taxon>Saurischia</taxon>
        <taxon>Theropoda</taxon>
        <taxon>Coelurosauria</taxon>
        <taxon>Aves</taxon>
        <taxon>Neognathae</taxon>
        <taxon>Galloanserae</taxon>
        <taxon>Anseriformes</taxon>
        <taxon>Anatidae</taxon>
        <taxon>Aythyinae</taxon>
        <taxon>Aythya</taxon>
    </lineage>
</organism>
<dbReference type="CTD" id="115209"/>
<evidence type="ECO:0000256" key="6">
    <source>
        <dbReference type="ARBA" id="ARBA00022833"/>
    </source>
</evidence>
<feature type="compositionally biased region" description="Polar residues" evidence="11">
    <location>
        <begin position="493"/>
        <end position="504"/>
    </location>
</feature>
<feature type="region of interest" description="Disordered" evidence="11">
    <location>
        <begin position="493"/>
        <end position="532"/>
    </location>
</feature>
<keyword evidence="5" id="KW-0378">Hydrolase</keyword>
<evidence type="ECO:0000256" key="1">
    <source>
        <dbReference type="ARBA" id="ARBA00001947"/>
    </source>
</evidence>